<sequence length="110" mass="12867">FDDTGTDGREIEKRLTQAKQVIGFLNSVFWSGEITKGRKMRVYEAMVKSSLLYGSETCRLIERFKSRLEAVEMHVLRRSSRTSRREHVPNEVIKSEMDVEDNITKDIERN</sequence>
<proteinExistence type="predicted"/>
<protein>
    <submittedName>
        <fullName evidence="1">Uncharacterized protein</fullName>
    </submittedName>
</protein>
<dbReference type="AlphaFoldDB" id="A0ABD2NED8"/>
<dbReference type="EMBL" id="JABFTP020000103">
    <property type="protein sequence ID" value="KAL3276998.1"/>
    <property type="molecule type" value="Genomic_DNA"/>
</dbReference>
<dbReference type="Proteomes" id="UP001516400">
    <property type="component" value="Unassembled WGS sequence"/>
</dbReference>
<organism evidence="1 2">
    <name type="scientific">Cryptolaemus montrouzieri</name>
    <dbReference type="NCBI Taxonomy" id="559131"/>
    <lineage>
        <taxon>Eukaryota</taxon>
        <taxon>Metazoa</taxon>
        <taxon>Ecdysozoa</taxon>
        <taxon>Arthropoda</taxon>
        <taxon>Hexapoda</taxon>
        <taxon>Insecta</taxon>
        <taxon>Pterygota</taxon>
        <taxon>Neoptera</taxon>
        <taxon>Endopterygota</taxon>
        <taxon>Coleoptera</taxon>
        <taxon>Polyphaga</taxon>
        <taxon>Cucujiformia</taxon>
        <taxon>Coccinelloidea</taxon>
        <taxon>Coccinellidae</taxon>
        <taxon>Scymninae</taxon>
        <taxon>Scymnini</taxon>
        <taxon>Cryptolaemus</taxon>
    </lineage>
</organism>
<evidence type="ECO:0000313" key="2">
    <source>
        <dbReference type="Proteomes" id="UP001516400"/>
    </source>
</evidence>
<gene>
    <name evidence="1" type="ORF">HHI36_012360</name>
</gene>
<name>A0ABD2NED8_9CUCU</name>
<reference evidence="1 2" key="1">
    <citation type="journal article" date="2021" name="BMC Biol.">
        <title>Horizontally acquired antibacterial genes associated with adaptive radiation of ladybird beetles.</title>
        <authorList>
            <person name="Li H.S."/>
            <person name="Tang X.F."/>
            <person name="Huang Y.H."/>
            <person name="Xu Z.Y."/>
            <person name="Chen M.L."/>
            <person name="Du X.Y."/>
            <person name="Qiu B.Y."/>
            <person name="Chen P.T."/>
            <person name="Zhang W."/>
            <person name="Slipinski A."/>
            <person name="Escalona H.E."/>
            <person name="Waterhouse R.M."/>
            <person name="Zwick A."/>
            <person name="Pang H."/>
        </authorList>
    </citation>
    <scope>NUCLEOTIDE SEQUENCE [LARGE SCALE GENOMIC DNA]</scope>
    <source>
        <strain evidence="1">SYSU2018</strain>
    </source>
</reference>
<evidence type="ECO:0000313" key="1">
    <source>
        <dbReference type="EMBL" id="KAL3276998.1"/>
    </source>
</evidence>
<feature type="non-terminal residue" evidence="1">
    <location>
        <position position="1"/>
    </location>
</feature>
<keyword evidence="2" id="KW-1185">Reference proteome</keyword>
<comment type="caution">
    <text evidence="1">The sequence shown here is derived from an EMBL/GenBank/DDBJ whole genome shotgun (WGS) entry which is preliminary data.</text>
</comment>
<accession>A0ABD2NED8</accession>